<evidence type="ECO:0000313" key="3">
    <source>
        <dbReference type="EMBL" id="GAA2014624.1"/>
    </source>
</evidence>
<name>A0ABN2TNA7_9ACTN</name>
<dbReference type="InterPro" id="IPR039420">
    <property type="entry name" value="WalR-like"/>
</dbReference>
<dbReference type="Proteomes" id="UP001501585">
    <property type="component" value="Unassembled WGS sequence"/>
</dbReference>
<organism evidence="3 4">
    <name type="scientific">Nocardiopsis rhodophaea</name>
    <dbReference type="NCBI Taxonomy" id="280238"/>
    <lineage>
        <taxon>Bacteria</taxon>
        <taxon>Bacillati</taxon>
        <taxon>Actinomycetota</taxon>
        <taxon>Actinomycetes</taxon>
        <taxon>Streptosporangiales</taxon>
        <taxon>Nocardiopsidaceae</taxon>
        <taxon>Nocardiopsis</taxon>
    </lineage>
</organism>
<dbReference type="PANTHER" id="PTHR43214">
    <property type="entry name" value="TWO-COMPONENT RESPONSE REGULATOR"/>
    <property type="match status" value="1"/>
</dbReference>
<evidence type="ECO:0000313" key="4">
    <source>
        <dbReference type="Proteomes" id="UP001501585"/>
    </source>
</evidence>
<keyword evidence="4" id="KW-1185">Reference proteome</keyword>
<dbReference type="PRINTS" id="PR00038">
    <property type="entry name" value="HTHLUXR"/>
</dbReference>
<dbReference type="SUPFAM" id="SSF46894">
    <property type="entry name" value="C-terminal effector domain of the bipartite response regulators"/>
    <property type="match status" value="1"/>
</dbReference>
<dbReference type="SMART" id="SM00421">
    <property type="entry name" value="HTH_LUXR"/>
    <property type="match status" value="1"/>
</dbReference>
<dbReference type="Gene3D" id="1.10.10.10">
    <property type="entry name" value="Winged helix-like DNA-binding domain superfamily/Winged helix DNA-binding domain"/>
    <property type="match status" value="1"/>
</dbReference>
<proteinExistence type="predicted"/>
<dbReference type="InterPro" id="IPR016032">
    <property type="entry name" value="Sig_transdc_resp-reg_C-effctor"/>
</dbReference>
<accession>A0ABN2TNA7</accession>
<evidence type="ECO:0000259" key="2">
    <source>
        <dbReference type="PROSITE" id="PS50043"/>
    </source>
</evidence>
<comment type="caution">
    <text evidence="3">The sequence shown here is derived from an EMBL/GenBank/DDBJ whole genome shotgun (WGS) entry which is preliminary data.</text>
</comment>
<dbReference type="EMBL" id="BAAAPC010000028">
    <property type="protein sequence ID" value="GAA2014624.1"/>
    <property type="molecule type" value="Genomic_DNA"/>
</dbReference>
<dbReference type="InterPro" id="IPR000792">
    <property type="entry name" value="Tscrpt_reg_LuxR_C"/>
</dbReference>
<gene>
    <name evidence="3" type="ORF">GCM10009799_48640</name>
</gene>
<dbReference type="InterPro" id="IPR036388">
    <property type="entry name" value="WH-like_DNA-bd_sf"/>
</dbReference>
<dbReference type="Pfam" id="PF00196">
    <property type="entry name" value="GerE"/>
    <property type="match status" value="1"/>
</dbReference>
<dbReference type="PROSITE" id="PS50043">
    <property type="entry name" value="HTH_LUXR_2"/>
    <property type="match status" value="1"/>
</dbReference>
<feature type="domain" description="HTH luxR-type" evidence="2">
    <location>
        <begin position="601"/>
        <end position="666"/>
    </location>
</feature>
<sequence>MRVSRYDLGLWGIMRNREALAVQPQQPGPQGHVRPEEPENIAEAVPDRVRAEVRALLDELSEQARQLVRAASLLGPTFTLHEMALIQSVTTMSLLPALDEAVTASLIRFREDRLAFRSPQVQRSVREGIPAEVRRILGSGMPSPDPGDTVADPTTAVVSHAEAEEDVQHMMASLFLAQGALSRPLAPRALAMLRAALAGVLATCGSETAADHIAGLFRAGEQVQKAKASGILAENRSGPAAAVAAVVLSNLAWAAGHLDEALHQGREARRLSEGPFPAAWRPYPALALALKSVRLGELAEGRAELARIRAQAQSLGHPRAIADSAILTGRLLISAGKTAEAEAELASGVALAHRIDAGHTAAQGESLLALTSLRRGEVEEAVSHVWRGRIEHASERTAFPSVHQEWVDFRVALGRLDPHAAIDLLAAHHADLSTSPLLFVGDHSAAASLVQLARAAGEFALASTVVRAAERLAARNPAHPILATVAAHARGVLHDDRHALERAAQDHRSRWASASAREDLGMLLSRQGPELASARRRLRSAAEHYADIGATADVARVQARLRTLDSGALKARTGRQATPPRSAPALLSARPLPLPRAPHTREVEADRLTEAELRVALLVAEGKTNRQVARLISRSPHTVNYHLRQIFRKLDLSSRVELARHFRGRCA</sequence>
<evidence type="ECO:0000256" key="1">
    <source>
        <dbReference type="ARBA" id="ARBA00023125"/>
    </source>
</evidence>
<protein>
    <recommendedName>
        <fullName evidence="2">HTH luxR-type domain-containing protein</fullName>
    </recommendedName>
</protein>
<reference evidence="4" key="1">
    <citation type="journal article" date="2019" name="Int. J. Syst. Evol. Microbiol.">
        <title>The Global Catalogue of Microorganisms (GCM) 10K type strain sequencing project: providing services to taxonomists for standard genome sequencing and annotation.</title>
        <authorList>
            <consortium name="The Broad Institute Genomics Platform"/>
            <consortium name="The Broad Institute Genome Sequencing Center for Infectious Disease"/>
            <person name="Wu L."/>
            <person name="Ma J."/>
        </authorList>
    </citation>
    <scope>NUCLEOTIDE SEQUENCE [LARGE SCALE GENOMIC DNA]</scope>
    <source>
        <strain evidence="4">JCM 15313</strain>
    </source>
</reference>
<dbReference type="CDD" id="cd06170">
    <property type="entry name" value="LuxR_C_like"/>
    <property type="match status" value="1"/>
</dbReference>
<keyword evidence="1" id="KW-0238">DNA-binding</keyword>